<dbReference type="EMBL" id="JACLAW010000003">
    <property type="protein sequence ID" value="MBC2664759.1"/>
    <property type="molecule type" value="Genomic_DNA"/>
</dbReference>
<feature type="transmembrane region" description="Helical" evidence="1">
    <location>
        <begin position="59"/>
        <end position="86"/>
    </location>
</feature>
<comment type="caution">
    <text evidence="2">The sequence shown here is derived from an EMBL/GenBank/DDBJ whole genome shotgun (WGS) entry which is preliminary data.</text>
</comment>
<dbReference type="Pfam" id="PF07332">
    <property type="entry name" value="Phage_holin_3_6"/>
    <property type="match status" value="1"/>
</dbReference>
<reference evidence="2 3" key="1">
    <citation type="submission" date="2020-08" db="EMBL/GenBank/DDBJ databases">
        <title>The genome sequence of type strain Novosphingobium flavum NBRC 111647.</title>
        <authorList>
            <person name="Liu Y."/>
        </authorList>
    </citation>
    <scope>NUCLEOTIDE SEQUENCE [LARGE SCALE GENOMIC DNA]</scope>
    <source>
        <strain evidence="2 3">NBRC 111647</strain>
    </source>
</reference>
<name>A0A7X1FPS7_9SPHN</name>
<accession>A0A7X1FPS7</accession>
<dbReference type="AlphaFoldDB" id="A0A7X1FPS7"/>
<dbReference type="Proteomes" id="UP000566813">
    <property type="component" value="Unassembled WGS sequence"/>
</dbReference>
<keyword evidence="1" id="KW-0472">Membrane</keyword>
<keyword evidence="1" id="KW-1133">Transmembrane helix</keyword>
<organism evidence="2 3">
    <name type="scientific">Novosphingobium flavum</name>
    <dbReference type="NCBI Taxonomy" id="1778672"/>
    <lineage>
        <taxon>Bacteria</taxon>
        <taxon>Pseudomonadati</taxon>
        <taxon>Pseudomonadota</taxon>
        <taxon>Alphaproteobacteria</taxon>
        <taxon>Sphingomonadales</taxon>
        <taxon>Sphingomonadaceae</taxon>
        <taxon>Novosphingobium</taxon>
    </lineage>
</organism>
<keyword evidence="1" id="KW-0812">Transmembrane</keyword>
<sequence>MDAEYEPLDSAAEPVSPTGLAGLIDDLRRLGAEGRDYVGAELDYQASRARFAAGAAARIALFGLIALIVAVFALGALVVGLLMALATLVGPWWATLIVAGGLAVVALAFALAAKSGYSRAMRLILPRDEKGDV</sequence>
<evidence type="ECO:0000313" key="2">
    <source>
        <dbReference type="EMBL" id="MBC2664759.1"/>
    </source>
</evidence>
<evidence type="ECO:0000313" key="3">
    <source>
        <dbReference type="Proteomes" id="UP000566813"/>
    </source>
</evidence>
<gene>
    <name evidence="2" type="ORF">H7F51_04420</name>
</gene>
<dbReference type="InterPro" id="IPR009937">
    <property type="entry name" value="Phage_holin_3_6"/>
</dbReference>
<feature type="transmembrane region" description="Helical" evidence="1">
    <location>
        <begin position="92"/>
        <end position="113"/>
    </location>
</feature>
<keyword evidence="3" id="KW-1185">Reference proteome</keyword>
<evidence type="ECO:0000256" key="1">
    <source>
        <dbReference type="SAM" id="Phobius"/>
    </source>
</evidence>
<proteinExistence type="predicted"/>
<protein>
    <submittedName>
        <fullName evidence="2">Phage holin family protein</fullName>
    </submittedName>
</protein>
<dbReference type="RefSeq" id="WP_185663031.1">
    <property type="nucleotide sequence ID" value="NZ_JACLAW010000003.1"/>
</dbReference>